<feature type="transmembrane region" description="Helical" evidence="1">
    <location>
        <begin position="83"/>
        <end position="105"/>
    </location>
</feature>
<proteinExistence type="predicted"/>
<name>A0A540X4N1_9BACT</name>
<protein>
    <submittedName>
        <fullName evidence="2">Uncharacterized protein</fullName>
    </submittedName>
</protein>
<organism evidence="2 3">
    <name type="scientific">Myxococcus llanfairpwllgwyngyllgogerychwyrndrobwllllantysiliogogogochensis</name>
    <dbReference type="NCBI Taxonomy" id="2590453"/>
    <lineage>
        <taxon>Bacteria</taxon>
        <taxon>Pseudomonadati</taxon>
        <taxon>Myxococcota</taxon>
        <taxon>Myxococcia</taxon>
        <taxon>Myxococcales</taxon>
        <taxon>Cystobacterineae</taxon>
        <taxon>Myxococcaceae</taxon>
        <taxon>Myxococcus</taxon>
    </lineage>
</organism>
<comment type="caution">
    <text evidence="2">The sequence shown here is derived from an EMBL/GenBank/DDBJ whole genome shotgun (WGS) entry which is preliminary data.</text>
</comment>
<keyword evidence="3" id="KW-1185">Reference proteome</keyword>
<keyword evidence="1" id="KW-1133">Transmembrane helix</keyword>
<reference evidence="2 3" key="1">
    <citation type="submission" date="2019-06" db="EMBL/GenBank/DDBJ databases">
        <authorList>
            <person name="Livingstone P."/>
            <person name="Whitworth D."/>
        </authorList>
    </citation>
    <scope>NUCLEOTIDE SEQUENCE [LARGE SCALE GENOMIC DNA]</scope>
    <source>
        <strain evidence="2 3">AM401</strain>
    </source>
</reference>
<feature type="transmembrane region" description="Helical" evidence="1">
    <location>
        <begin position="30"/>
        <end position="48"/>
    </location>
</feature>
<keyword evidence="1" id="KW-0812">Transmembrane</keyword>
<dbReference type="AlphaFoldDB" id="A0A540X4N1"/>
<sequence length="260" mass="27904">MAVSTSSEPDAMTEAPPTNQRRVMKDVARAGLRMLVGVVPALLGSGLWGAVKGFFLFGAFGLALAGTFVLAPRWLGMPPTPGWLEALSLGLTPFALALAGGYALMLNGVGSRLAQEAQERGWMGYAYAVLKPAALHVARRLRSTGPLGRKELIQAIEHSVAEQLRELPEERTGPPSRTERLERFLMEQSYRVLGAVALRTVLTAPDTATAVRGLETLAVDRLEGALVETLEDVFFVQQVLALIAGVLVAAIPTFILLFSR</sequence>
<dbReference type="EMBL" id="VIFM01000028">
    <property type="protein sequence ID" value="TQF16202.1"/>
    <property type="molecule type" value="Genomic_DNA"/>
</dbReference>
<dbReference type="OrthoDB" id="5501354at2"/>
<feature type="transmembrane region" description="Helical" evidence="1">
    <location>
        <begin position="54"/>
        <end position="71"/>
    </location>
</feature>
<evidence type="ECO:0000313" key="3">
    <source>
        <dbReference type="Proteomes" id="UP000315369"/>
    </source>
</evidence>
<accession>A0A540X4N1</accession>
<feature type="transmembrane region" description="Helical" evidence="1">
    <location>
        <begin position="235"/>
        <end position="258"/>
    </location>
</feature>
<dbReference type="Proteomes" id="UP000315369">
    <property type="component" value="Unassembled WGS sequence"/>
</dbReference>
<evidence type="ECO:0000313" key="2">
    <source>
        <dbReference type="EMBL" id="TQF16202.1"/>
    </source>
</evidence>
<gene>
    <name evidence="2" type="ORF">FJV41_09795</name>
</gene>
<keyword evidence="1" id="KW-0472">Membrane</keyword>
<evidence type="ECO:0000256" key="1">
    <source>
        <dbReference type="SAM" id="Phobius"/>
    </source>
</evidence>